<comment type="subcellular location">
    <subcellularLocation>
        <location evidence="1">Membrane</location>
        <topology evidence="1">Multi-pass membrane protein</topology>
    </subcellularLocation>
</comment>
<proteinExistence type="inferred from homology"/>
<evidence type="ECO:0000313" key="11">
    <source>
        <dbReference type="Proteomes" id="UP001159363"/>
    </source>
</evidence>
<evidence type="ECO:0000256" key="2">
    <source>
        <dbReference type="ARBA" id="ARBA00022679"/>
    </source>
</evidence>
<keyword evidence="5 7" id="KW-0472">Membrane</keyword>
<dbReference type="Proteomes" id="UP001159363">
    <property type="component" value="Chromosome 3"/>
</dbReference>
<protein>
    <recommendedName>
        <fullName evidence="7">Palmitoyltransferase</fullName>
        <ecNumber evidence="7">2.3.1.225</ecNumber>
    </recommendedName>
</protein>
<evidence type="ECO:0000256" key="7">
    <source>
        <dbReference type="RuleBase" id="RU079119"/>
    </source>
</evidence>
<feature type="transmembrane region" description="Helical" evidence="7">
    <location>
        <begin position="37"/>
        <end position="55"/>
    </location>
</feature>
<feature type="region of interest" description="Disordered" evidence="8">
    <location>
        <begin position="409"/>
        <end position="458"/>
    </location>
</feature>
<dbReference type="InterPro" id="IPR001594">
    <property type="entry name" value="Palmitoyltrfase_DHHC"/>
</dbReference>
<dbReference type="EC" id="2.3.1.225" evidence="7"/>
<comment type="domain">
    <text evidence="7">The DHHC domain is required for palmitoyltransferase activity.</text>
</comment>
<keyword evidence="11" id="KW-1185">Reference proteome</keyword>
<evidence type="ECO:0000256" key="1">
    <source>
        <dbReference type="ARBA" id="ARBA00004141"/>
    </source>
</evidence>
<accession>A0ABQ9HZA9</accession>
<dbReference type="PANTHER" id="PTHR22883">
    <property type="entry name" value="ZINC FINGER DHHC DOMAIN CONTAINING PROTEIN"/>
    <property type="match status" value="1"/>
</dbReference>
<feature type="transmembrane region" description="Helical" evidence="7">
    <location>
        <begin position="211"/>
        <end position="244"/>
    </location>
</feature>
<gene>
    <name evidence="10" type="ORF">PR048_009239</name>
</gene>
<sequence length="483" mass="52348">MEEAAPCCSLQASRLPPEHRRWRRSHGLQRPLHPQQVLGWLLLAGLSAAAYLVLLPGAAPLQWTLAALLAAHIASHLAALLTDPADPALHTAPTTPEYDRAKHAHVIEDGRCHLCNIRTAGPRTKHCAVCNKCVASFDHHCKWLNHCVGGRNYVSFAACVVSALAAALLVAATAGVQLVAYHVDPAWLSLEPRGNVSEPAAWGLSPRGSAFLAVTGVVGALSAVAAGLLLHLCLFHVYIAFLGVTTYEYIRRYRQRAAESARDPSTGACCPPLISHAEGGVPQPVATSCCCRRREYAKPAATPVEDADRDLDLVKRAIHRRQRERGRRAALKRFFSCSRRCVQSSSCNQVRPVDEVAVVVPAPAPPPDDEEEEAGARTSSLPVLAPPARRRLRSVAELRELRETLALVQAPPRKKSARGRTPALSPIRESGHSDPSEDSSPSPPEVPRLIESVFSEPPPRLLQHEPVFLVRDRPGLPTDLQSP</sequence>
<dbReference type="InterPro" id="IPR039859">
    <property type="entry name" value="PFA4/ZDH16/20/ERF2-like"/>
</dbReference>
<evidence type="ECO:0000256" key="3">
    <source>
        <dbReference type="ARBA" id="ARBA00022692"/>
    </source>
</evidence>
<keyword evidence="4 7" id="KW-1133">Transmembrane helix</keyword>
<evidence type="ECO:0000256" key="4">
    <source>
        <dbReference type="ARBA" id="ARBA00022989"/>
    </source>
</evidence>
<keyword evidence="6 7" id="KW-0012">Acyltransferase</keyword>
<dbReference type="PROSITE" id="PS50216">
    <property type="entry name" value="DHHC"/>
    <property type="match status" value="1"/>
</dbReference>
<evidence type="ECO:0000259" key="9">
    <source>
        <dbReference type="Pfam" id="PF01529"/>
    </source>
</evidence>
<feature type="region of interest" description="Disordered" evidence="8">
    <location>
        <begin position="464"/>
        <end position="483"/>
    </location>
</feature>
<name>A0ABQ9HZA9_9NEOP</name>
<dbReference type="Pfam" id="PF01529">
    <property type="entry name" value="DHHC"/>
    <property type="match status" value="1"/>
</dbReference>
<keyword evidence="2 7" id="KW-0808">Transferase</keyword>
<evidence type="ECO:0000256" key="6">
    <source>
        <dbReference type="ARBA" id="ARBA00023315"/>
    </source>
</evidence>
<evidence type="ECO:0000313" key="10">
    <source>
        <dbReference type="EMBL" id="KAJ8889738.1"/>
    </source>
</evidence>
<organism evidence="10 11">
    <name type="scientific">Dryococelus australis</name>
    <dbReference type="NCBI Taxonomy" id="614101"/>
    <lineage>
        <taxon>Eukaryota</taxon>
        <taxon>Metazoa</taxon>
        <taxon>Ecdysozoa</taxon>
        <taxon>Arthropoda</taxon>
        <taxon>Hexapoda</taxon>
        <taxon>Insecta</taxon>
        <taxon>Pterygota</taxon>
        <taxon>Neoptera</taxon>
        <taxon>Polyneoptera</taxon>
        <taxon>Phasmatodea</taxon>
        <taxon>Verophasmatodea</taxon>
        <taxon>Anareolatae</taxon>
        <taxon>Phasmatidae</taxon>
        <taxon>Eurycanthinae</taxon>
        <taxon>Dryococelus</taxon>
    </lineage>
</organism>
<comment type="caution">
    <text evidence="10">The sequence shown here is derived from an EMBL/GenBank/DDBJ whole genome shotgun (WGS) entry which is preliminary data.</text>
</comment>
<keyword evidence="3 7" id="KW-0812">Transmembrane</keyword>
<feature type="domain" description="Palmitoyltransferase DHHC" evidence="9">
    <location>
        <begin position="111"/>
        <end position="251"/>
    </location>
</feature>
<dbReference type="EMBL" id="JARBHB010000003">
    <property type="protein sequence ID" value="KAJ8889738.1"/>
    <property type="molecule type" value="Genomic_DNA"/>
</dbReference>
<reference evidence="10 11" key="1">
    <citation type="submission" date="2023-02" db="EMBL/GenBank/DDBJ databases">
        <title>LHISI_Scaffold_Assembly.</title>
        <authorList>
            <person name="Stuart O.P."/>
            <person name="Cleave R."/>
            <person name="Magrath M.J.L."/>
            <person name="Mikheyev A.S."/>
        </authorList>
    </citation>
    <scope>NUCLEOTIDE SEQUENCE [LARGE SCALE GENOMIC DNA]</scope>
    <source>
        <strain evidence="10">Daus_M_001</strain>
        <tissue evidence="10">Leg muscle</tissue>
    </source>
</reference>
<evidence type="ECO:0000256" key="8">
    <source>
        <dbReference type="SAM" id="MobiDB-lite"/>
    </source>
</evidence>
<feature type="region of interest" description="Disordered" evidence="8">
    <location>
        <begin position="361"/>
        <end position="385"/>
    </location>
</feature>
<evidence type="ECO:0000256" key="5">
    <source>
        <dbReference type="ARBA" id="ARBA00023136"/>
    </source>
</evidence>
<dbReference type="PANTHER" id="PTHR22883:SF203">
    <property type="entry name" value="PALMITOYLTRANSFERASE"/>
    <property type="match status" value="1"/>
</dbReference>
<comment type="catalytic activity">
    <reaction evidence="7">
        <text>L-cysteinyl-[protein] + hexadecanoyl-CoA = S-hexadecanoyl-L-cysteinyl-[protein] + CoA</text>
        <dbReference type="Rhea" id="RHEA:36683"/>
        <dbReference type="Rhea" id="RHEA-COMP:10131"/>
        <dbReference type="Rhea" id="RHEA-COMP:11032"/>
        <dbReference type="ChEBI" id="CHEBI:29950"/>
        <dbReference type="ChEBI" id="CHEBI:57287"/>
        <dbReference type="ChEBI" id="CHEBI:57379"/>
        <dbReference type="ChEBI" id="CHEBI:74151"/>
        <dbReference type="EC" id="2.3.1.225"/>
    </reaction>
</comment>
<feature type="transmembrane region" description="Helical" evidence="7">
    <location>
        <begin position="153"/>
        <end position="180"/>
    </location>
</feature>
<comment type="similarity">
    <text evidence="7">Belongs to the DHHC palmitoyltransferase family.</text>
</comment>